<dbReference type="STRING" id="515622.bpr_I2502"/>
<name>E0RVS7_BUTPB</name>
<evidence type="ECO:0000256" key="1">
    <source>
        <dbReference type="ARBA" id="ARBA00006845"/>
    </source>
</evidence>
<dbReference type="RefSeq" id="WP_013281888.1">
    <property type="nucleotide sequence ID" value="NC_014387.1"/>
</dbReference>
<sequence length="92" mass="11128">MMEQVFYIDLFEVYSKEDLQDLLVRELPLPDYYGKNLDAFNDVLRELGSEWNVIFYNSKFARYRLGKYFDALERLCDEACEDMQGLKIRFYP</sequence>
<evidence type="ECO:0000313" key="4">
    <source>
        <dbReference type="Proteomes" id="UP000001299"/>
    </source>
</evidence>
<dbReference type="Proteomes" id="UP000001299">
    <property type="component" value="Chromosome 1"/>
</dbReference>
<evidence type="ECO:0000313" key="3">
    <source>
        <dbReference type="EMBL" id="ADL35235.1"/>
    </source>
</evidence>
<gene>
    <name evidence="3" type="ordered locus">bpr_I2502</name>
</gene>
<proteinExistence type="inferred from homology"/>
<dbReference type="HOGENOM" id="CLU_121832_2_1_9"/>
<keyword evidence="4" id="KW-1185">Reference proteome</keyword>
<reference evidence="3 4" key="1">
    <citation type="journal article" date="2010" name="PLoS ONE">
        <title>The glycobiome of the rumen bacterium Butyrivibrio proteoclasticus B316(T) highlights adaptation to a polysaccharide-rich environment.</title>
        <authorList>
            <person name="Kelly W.J."/>
            <person name="Leahy S.C."/>
            <person name="Altermann E."/>
            <person name="Yeoman C.J."/>
            <person name="Dunne J.C."/>
            <person name="Kong Z."/>
            <person name="Pacheco D.M."/>
            <person name="Li D."/>
            <person name="Noel S.J."/>
            <person name="Moon C.D."/>
            <person name="Cookson A.L."/>
            <person name="Attwood G.T."/>
        </authorList>
    </citation>
    <scope>NUCLEOTIDE SEQUENCE [LARGE SCALE GENOMIC DNA]</scope>
    <source>
        <strain evidence="4">ATCC 51982 / DSM 14932 / B316</strain>
    </source>
</reference>
<dbReference type="Gene3D" id="3.30.370.10">
    <property type="entry name" value="Barstar-like"/>
    <property type="match status" value="1"/>
</dbReference>
<accession>E0RVS7</accession>
<dbReference type="AlphaFoldDB" id="E0RVS7"/>
<organism evidence="3 4">
    <name type="scientific">Butyrivibrio proteoclasticus (strain ATCC 51982 / DSM 14932 / B316)</name>
    <name type="common">Clostridium proteoclasticum</name>
    <dbReference type="NCBI Taxonomy" id="515622"/>
    <lineage>
        <taxon>Bacteria</taxon>
        <taxon>Bacillati</taxon>
        <taxon>Bacillota</taxon>
        <taxon>Clostridia</taxon>
        <taxon>Lachnospirales</taxon>
        <taxon>Lachnospiraceae</taxon>
        <taxon>Butyrivibrio</taxon>
    </lineage>
</organism>
<protein>
    <submittedName>
        <fullName evidence="3">Ribonuclease inhibitor</fullName>
    </submittedName>
</protein>
<dbReference type="eggNOG" id="COG2732">
    <property type="taxonomic scope" value="Bacteria"/>
</dbReference>
<dbReference type="EMBL" id="CP001810">
    <property type="protein sequence ID" value="ADL35235.1"/>
    <property type="molecule type" value="Genomic_DNA"/>
</dbReference>
<feature type="domain" description="Barstar (barnase inhibitor)" evidence="2">
    <location>
        <begin position="4"/>
        <end position="90"/>
    </location>
</feature>
<dbReference type="KEGG" id="bpb:bpr_I2502"/>
<dbReference type="InterPro" id="IPR035905">
    <property type="entry name" value="Barstar-like_sf"/>
</dbReference>
<dbReference type="SUPFAM" id="SSF52038">
    <property type="entry name" value="Barstar-related"/>
    <property type="match status" value="1"/>
</dbReference>
<dbReference type="Pfam" id="PF01337">
    <property type="entry name" value="Barstar"/>
    <property type="match status" value="1"/>
</dbReference>
<dbReference type="InterPro" id="IPR000468">
    <property type="entry name" value="Barstar"/>
</dbReference>
<evidence type="ECO:0000259" key="2">
    <source>
        <dbReference type="Pfam" id="PF01337"/>
    </source>
</evidence>
<comment type="similarity">
    <text evidence="1">Belongs to the barstar family.</text>
</comment>